<organism evidence="13 14">
    <name type="scientific">Callorhinchus milii</name>
    <name type="common">Ghost shark</name>
    <dbReference type="NCBI Taxonomy" id="7868"/>
    <lineage>
        <taxon>Eukaryota</taxon>
        <taxon>Metazoa</taxon>
        <taxon>Chordata</taxon>
        <taxon>Craniata</taxon>
        <taxon>Vertebrata</taxon>
        <taxon>Chondrichthyes</taxon>
        <taxon>Holocephali</taxon>
        <taxon>Chimaeriformes</taxon>
        <taxon>Callorhinchidae</taxon>
        <taxon>Callorhinchus</taxon>
    </lineage>
</organism>
<evidence type="ECO:0000313" key="13">
    <source>
        <dbReference type="Ensembl" id="ENSCMIP00000044644.1"/>
    </source>
</evidence>
<evidence type="ECO:0000313" key="14">
    <source>
        <dbReference type="Proteomes" id="UP000314986"/>
    </source>
</evidence>
<dbReference type="SUPFAM" id="SSF53383">
    <property type="entry name" value="PLP-dependent transferases"/>
    <property type="match status" value="1"/>
</dbReference>
<evidence type="ECO:0000256" key="9">
    <source>
        <dbReference type="ARBA" id="ARBA00023299"/>
    </source>
</evidence>
<dbReference type="InterPro" id="IPR015424">
    <property type="entry name" value="PyrdxlP-dep_Trfase"/>
</dbReference>
<evidence type="ECO:0000256" key="2">
    <source>
        <dbReference type="ARBA" id="ARBA00005099"/>
    </source>
</evidence>
<dbReference type="InterPro" id="IPR015421">
    <property type="entry name" value="PyrdxlP-dep_Trfase_major"/>
</dbReference>
<name>A0A4W3JMC4_CALMI</name>
<dbReference type="Proteomes" id="UP000314986">
    <property type="component" value="Unassembled WGS sequence"/>
</dbReference>
<dbReference type="InterPro" id="IPR022278">
    <property type="entry name" value="Pser_aminoTfrase"/>
</dbReference>
<dbReference type="GeneTree" id="ENSGT00940000153241"/>
<comment type="cofactor">
    <cofactor evidence="1">
        <name>pyridoxal 5'-phosphate</name>
        <dbReference type="ChEBI" id="CHEBI:597326"/>
    </cofactor>
</comment>
<dbReference type="PANTHER" id="PTHR43247:SF1">
    <property type="entry name" value="PHOSPHOSERINE AMINOTRANSFERASE"/>
    <property type="match status" value="1"/>
</dbReference>
<dbReference type="GO" id="GO:0006564">
    <property type="term" value="P:L-serine biosynthetic process"/>
    <property type="evidence" value="ECO:0007669"/>
    <property type="project" value="UniProtKB-KW"/>
</dbReference>
<dbReference type="InterPro" id="IPR000192">
    <property type="entry name" value="Aminotrans_V_dom"/>
</dbReference>
<evidence type="ECO:0000256" key="3">
    <source>
        <dbReference type="ARBA" id="ARBA00006904"/>
    </source>
</evidence>
<dbReference type="Gene3D" id="3.40.640.10">
    <property type="entry name" value="Type I PLP-dependent aspartate aminotransferase-like (Major domain)"/>
    <property type="match status" value="1"/>
</dbReference>
<dbReference type="GO" id="GO:0004648">
    <property type="term" value="F:O-phospho-L-serine:2-oxoglutarate aminotransferase activity"/>
    <property type="evidence" value="ECO:0007669"/>
    <property type="project" value="UniProtKB-EC"/>
</dbReference>
<dbReference type="PIRSF" id="PIRSF000525">
    <property type="entry name" value="SerC"/>
    <property type="match status" value="1"/>
</dbReference>
<dbReference type="GO" id="GO:0005737">
    <property type="term" value="C:cytoplasm"/>
    <property type="evidence" value="ECO:0007669"/>
    <property type="project" value="TreeGrafter"/>
</dbReference>
<dbReference type="FunFam" id="3.40.640.10:FF:000010">
    <property type="entry name" value="Phosphoserine aminotransferase"/>
    <property type="match status" value="1"/>
</dbReference>
<dbReference type="EC" id="2.6.1.52" evidence="4"/>
<evidence type="ECO:0000256" key="11">
    <source>
        <dbReference type="ARBA" id="ARBA00049007"/>
    </source>
</evidence>
<comment type="catalytic activity">
    <reaction evidence="10">
        <text>4-(phosphooxy)-L-threonine + 2-oxoglutarate = (R)-3-hydroxy-2-oxo-4-phosphooxybutanoate + L-glutamate</text>
        <dbReference type="Rhea" id="RHEA:16573"/>
        <dbReference type="ChEBI" id="CHEBI:16810"/>
        <dbReference type="ChEBI" id="CHEBI:29985"/>
        <dbReference type="ChEBI" id="CHEBI:58452"/>
        <dbReference type="ChEBI" id="CHEBI:58538"/>
        <dbReference type="EC" id="2.6.1.52"/>
    </reaction>
</comment>
<dbReference type="HAMAP" id="MF_00160">
    <property type="entry name" value="SerC_aminotrans_5"/>
    <property type="match status" value="1"/>
</dbReference>
<evidence type="ECO:0000256" key="8">
    <source>
        <dbReference type="ARBA" id="ARBA00022898"/>
    </source>
</evidence>
<comment type="pathway">
    <text evidence="2">Amino-acid biosynthesis; L-serine biosynthesis; L-serine from 3-phospho-D-glycerate: step 2/3.</text>
</comment>
<comment type="similarity">
    <text evidence="3">Belongs to the class-V pyridoxal-phosphate-dependent aminotransferase family. SerC subfamily.</text>
</comment>
<keyword evidence="14" id="KW-1185">Reference proteome</keyword>
<proteinExistence type="inferred from homology"/>
<dbReference type="UniPathway" id="UPA00135">
    <property type="reaction ID" value="UER00197"/>
</dbReference>
<accession>A0A4W3JMC4</accession>
<evidence type="ECO:0000256" key="6">
    <source>
        <dbReference type="ARBA" id="ARBA00022605"/>
    </source>
</evidence>
<evidence type="ECO:0000259" key="12">
    <source>
        <dbReference type="Pfam" id="PF00266"/>
    </source>
</evidence>
<dbReference type="Pfam" id="PF00266">
    <property type="entry name" value="Aminotran_5"/>
    <property type="match status" value="1"/>
</dbReference>
<dbReference type="STRING" id="7868.ENSCMIP00000044644"/>
<evidence type="ECO:0000256" key="1">
    <source>
        <dbReference type="ARBA" id="ARBA00001933"/>
    </source>
</evidence>
<dbReference type="InterPro" id="IPR015422">
    <property type="entry name" value="PyrdxlP-dep_Trfase_small"/>
</dbReference>
<evidence type="ECO:0000256" key="5">
    <source>
        <dbReference type="ARBA" id="ARBA00022576"/>
    </source>
</evidence>
<reference evidence="13" key="5">
    <citation type="submission" date="2025-09" db="UniProtKB">
        <authorList>
            <consortium name="Ensembl"/>
        </authorList>
    </citation>
    <scope>IDENTIFICATION</scope>
</reference>
<dbReference type="GO" id="GO:0030170">
    <property type="term" value="F:pyridoxal phosphate binding"/>
    <property type="evidence" value="ECO:0007669"/>
    <property type="project" value="TreeGrafter"/>
</dbReference>
<reference evidence="14" key="2">
    <citation type="journal article" date="2007" name="PLoS Biol.">
        <title>Survey sequencing and comparative analysis of the elephant shark (Callorhinchus milii) genome.</title>
        <authorList>
            <person name="Venkatesh B."/>
            <person name="Kirkness E.F."/>
            <person name="Loh Y.H."/>
            <person name="Halpern A.L."/>
            <person name="Lee A.P."/>
            <person name="Johnson J."/>
            <person name="Dandona N."/>
            <person name="Viswanathan L.D."/>
            <person name="Tay A."/>
            <person name="Venter J.C."/>
            <person name="Strausberg R.L."/>
            <person name="Brenner S."/>
        </authorList>
    </citation>
    <scope>NUCLEOTIDE SEQUENCE [LARGE SCALE GENOMIC DNA]</scope>
</reference>
<keyword evidence="6" id="KW-0028">Amino-acid biosynthesis</keyword>
<dbReference type="Gene3D" id="3.90.1150.10">
    <property type="entry name" value="Aspartate Aminotransferase, domain 1"/>
    <property type="match status" value="1"/>
</dbReference>
<dbReference type="Ensembl" id="ENSCMIT00000045283.1">
    <property type="protein sequence ID" value="ENSCMIP00000044644.1"/>
    <property type="gene ID" value="ENSCMIG00000018459.1"/>
</dbReference>
<dbReference type="PANTHER" id="PTHR43247">
    <property type="entry name" value="PHOSPHOSERINE AMINOTRANSFERASE"/>
    <property type="match status" value="1"/>
</dbReference>
<dbReference type="NCBIfam" id="NF003764">
    <property type="entry name" value="PRK05355.1"/>
    <property type="match status" value="1"/>
</dbReference>
<reference evidence="14" key="3">
    <citation type="journal article" date="2014" name="Nature">
        <title>Elephant shark genome provides unique insights into gnathostome evolution.</title>
        <authorList>
            <consortium name="International Elephant Shark Genome Sequencing Consortium"/>
            <person name="Venkatesh B."/>
            <person name="Lee A.P."/>
            <person name="Ravi V."/>
            <person name="Maurya A.K."/>
            <person name="Lian M.M."/>
            <person name="Swann J.B."/>
            <person name="Ohta Y."/>
            <person name="Flajnik M.F."/>
            <person name="Sutoh Y."/>
            <person name="Kasahara M."/>
            <person name="Hoon S."/>
            <person name="Gangu V."/>
            <person name="Roy S.W."/>
            <person name="Irimia M."/>
            <person name="Korzh V."/>
            <person name="Kondrychyn I."/>
            <person name="Lim Z.W."/>
            <person name="Tay B.H."/>
            <person name="Tohari S."/>
            <person name="Kong K.W."/>
            <person name="Ho S."/>
            <person name="Lorente-Galdos B."/>
            <person name="Quilez J."/>
            <person name="Marques-Bonet T."/>
            <person name="Raney B.J."/>
            <person name="Ingham P.W."/>
            <person name="Tay A."/>
            <person name="Hillier L.W."/>
            <person name="Minx P."/>
            <person name="Boehm T."/>
            <person name="Wilson R.K."/>
            <person name="Brenner S."/>
            <person name="Warren W.C."/>
        </authorList>
    </citation>
    <scope>NUCLEOTIDE SEQUENCE [LARGE SCALE GENOMIC DNA]</scope>
</reference>
<reference evidence="13" key="4">
    <citation type="submission" date="2025-08" db="UniProtKB">
        <authorList>
            <consortium name="Ensembl"/>
        </authorList>
    </citation>
    <scope>IDENTIFICATION</scope>
</reference>
<feature type="domain" description="Aminotransferase class V" evidence="12">
    <location>
        <begin position="10"/>
        <end position="354"/>
    </location>
</feature>
<evidence type="ECO:0000256" key="10">
    <source>
        <dbReference type="ARBA" id="ARBA00047630"/>
    </source>
</evidence>
<evidence type="ECO:0000256" key="7">
    <source>
        <dbReference type="ARBA" id="ARBA00022679"/>
    </source>
</evidence>
<reference evidence="14" key="1">
    <citation type="journal article" date="2006" name="Science">
        <title>Ancient noncoding elements conserved in the human genome.</title>
        <authorList>
            <person name="Venkatesh B."/>
            <person name="Kirkness E.F."/>
            <person name="Loh Y.H."/>
            <person name="Halpern A.L."/>
            <person name="Lee A.P."/>
            <person name="Johnson J."/>
            <person name="Dandona N."/>
            <person name="Viswanathan L.D."/>
            <person name="Tay A."/>
            <person name="Venter J.C."/>
            <person name="Strausberg R.L."/>
            <person name="Brenner S."/>
        </authorList>
    </citation>
    <scope>NUCLEOTIDE SEQUENCE [LARGE SCALE GENOMIC DNA]</scope>
</reference>
<protein>
    <recommendedName>
        <fullName evidence="4">phosphoserine transaminase</fullName>
        <ecNumber evidence="4">2.6.1.52</ecNumber>
    </recommendedName>
</protein>
<dbReference type="InParanoid" id="A0A4W3JMC4"/>
<keyword evidence="5" id="KW-0032">Aminotransferase</keyword>
<keyword evidence="9" id="KW-0718">Serine biosynthesis</keyword>
<comment type="catalytic activity">
    <reaction evidence="11">
        <text>O-phospho-L-serine + 2-oxoglutarate = 3-phosphooxypyruvate + L-glutamate</text>
        <dbReference type="Rhea" id="RHEA:14329"/>
        <dbReference type="ChEBI" id="CHEBI:16810"/>
        <dbReference type="ChEBI" id="CHEBI:18110"/>
        <dbReference type="ChEBI" id="CHEBI:29985"/>
        <dbReference type="ChEBI" id="CHEBI:57524"/>
        <dbReference type="EC" id="2.6.1.52"/>
    </reaction>
</comment>
<dbReference type="AlphaFoldDB" id="A0A4W3JMC4"/>
<dbReference type="UniPathway" id="UPA00244">
    <property type="reaction ID" value="UER00311"/>
</dbReference>
<dbReference type="FunFam" id="3.90.1150.10:FF:000006">
    <property type="entry name" value="Phosphoserine aminotransferase"/>
    <property type="match status" value="1"/>
</dbReference>
<keyword evidence="7" id="KW-0808">Transferase</keyword>
<sequence length="370" mass="40856">MAVKKTLLSFSSGTWRLPHSVLLEAQKDLLDYRGLGIGVLELSHRSAEFAEILEKVRSNLQKMLNIPQNYKVLFLQGGDRGQFSAVPLNLIGLKDNKCADYVVTGVCSAEAAKEARNYGRVNIVHAELDSYTKIPEPSSWCLSVDASYLYYCANDSISGVEINFIPDFRDAVLICDMSSNFLSKPIDVSKFGLIFADGQSNGCAGITVVIVREDLLGSALSGCPIVFDYKQHADSLHNTPLCYSIYMMELVLEWIKRIGGTEAMESNSLAKSRLIYSVIDDSNEFYVCPVDVNCRSRMNVVFRVGGANGCSELESSFLAKAAELGMILLKGHSSVRGICVSLCNTVTLEEMQKLIEFMICFLKEHQSTVQ</sequence>
<evidence type="ECO:0000256" key="4">
    <source>
        <dbReference type="ARBA" id="ARBA00013030"/>
    </source>
</evidence>
<keyword evidence="8" id="KW-0663">Pyridoxal phosphate</keyword>